<dbReference type="EMBL" id="CP007517">
    <property type="protein sequence ID" value="AHY48387.1"/>
    <property type="molecule type" value="Genomic_DNA"/>
</dbReference>
<dbReference type="Gene3D" id="3.30.2310.20">
    <property type="entry name" value="RelE-like"/>
    <property type="match status" value="1"/>
</dbReference>
<keyword evidence="3" id="KW-1185">Reference proteome</keyword>
<reference evidence="2" key="2">
    <citation type="submission" date="2023-11" db="EMBL/GenBank/DDBJ databases">
        <title>MicrobeMod: A computational toolkit for identifying prokaryotic methylation and restriction-modification with nanopore sequencing.</title>
        <authorList>
            <person name="Crits-Christoph A."/>
            <person name="Kang S.C."/>
            <person name="Lee H."/>
            <person name="Ostrov N."/>
        </authorList>
    </citation>
    <scope>NUCLEOTIDE SEQUENCE</scope>
    <source>
        <strain evidence="2">ATCC 51242</strain>
    </source>
</reference>
<reference evidence="1 3" key="1">
    <citation type="submission" date="2014-03" db="EMBL/GenBank/DDBJ databases">
        <title>Complete genome sequence of the Radio-Resistant Rubrobacter radiotolerans RSPS-4.</title>
        <authorList>
            <person name="Egas C.C."/>
            <person name="Barroso C.C."/>
            <person name="Froufe H.J.C."/>
            <person name="Pacheco J.J."/>
            <person name="Albuquerque L.L."/>
            <person name="da Costa M.M.S."/>
        </authorList>
    </citation>
    <scope>NUCLEOTIDE SEQUENCE [LARGE SCALE GENOMIC DNA]</scope>
    <source>
        <strain evidence="1 3">RSPS-4</strain>
        <plasmid evidence="1 3">3</plasmid>
    </source>
</reference>
<dbReference type="InterPro" id="IPR007711">
    <property type="entry name" value="HigB-1"/>
</dbReference>
<evidence type="ECO:0000313" key="2">
    <source>
        <dbReference type="EMBL" id="MDX5895635.1"/>
    </source>
</evidence>
<dbReference type="PANTHER" id="PTHR40266:SF2">
    <property type="entry name" value="TOXIN HIGB-1"/>
    <property type="match status" value="1"/>
</dbReference>
<proteinExistence type="predicted"/>
<dbReference type="OrthoDB" id="9801102at2"/>
<dbReference type="SUPFAM" id="SSF143011">
    <property type="entry name" value="RelE-like"/>
    <property type="match status" value="1"/>
</dbReference>
<accession>A0A023X7H7</accession>
<dbReference type="PANTHER" id="PTHR40266">
    <property type="entry name" value="TOXIN HIGB-1"/>
    <property type="match status" value="1"/>
</dbReference>
<dbReference type="Pfam" id="PF05015">
    <property type="entry name" value="HigB-like_toxin"/>
    <property type="match status" value="1"/>
</dbReference>
<evidence type="ECO:0000313" key="3">
    <source>
        <dbReference type="Proteomes" id="UP000025229"/>
    </source>
</evidence>
<sequence length="99" mass="11298">MIVSFGDEGTEDIFDGRDTKKARKACPSDLMKVARRKLDQVNQAAGLDDLRVPPNNRLEKLAGDREGWHSIRINVQWRVCFLWTDAGAEEVEIVDYHRG</sequence>
<dbReference type="EMBL" id="JAWXXX010000004">
    <property type="protein sequence ID" value="MDX5895635.1"/>
    <property type="molecule type" value="Genomic_DNA"/>
</dbReference>
<geneLocation type="plasmid" evidence="1">
    <name>3</name>
</geneLocation>
<dbReference type="Proteomes" id="UP001281130">
    <property type="component" value="Unassembled WGS sequence"/>
</dbReference>
<name>A0A023X7H7_RUBRA</name>
<dbReference type="HOGENOM" id="CLU_155111_1_1_11"/>
<dbReference type="AlphaFoldDB" id="A0A023X7H7"/>
<keyword evidence="1" id="KW-0614">Plasmid</keyword>
<gene>
    <name evidence="1" type="ORF">RradSPS_3104</name>
    <name evidence="2" type="ORF">SIL72_16515</name>
</gene>
<dbReference type="KEGG" id="rrd:RradSPS_3104"/>
<dbReference type="InterPro" id="IPR035093">
    <property type="entry name" value="RelE/ParE_toxin_dom_sf"/>
</dbReference>
<dbReference type="RefSeq" id="WP_041339355.1">
    <property type="nucleotide sequence ID" value="NZ_CP007517.1"/>
</dbReference>
<evidence type="ECO:0000313" key="1">
    <source>
        <dbReference type="EMBL" id="AHY48387.1"/>
    </source>
</evidence>
<dbReference type="Proteomes" id="UP000025229">
    <property type="component" value="Plasmid 3"/>
</dbReference>
<dbReference type="eggNOG" id="COG3549">
    <property type="taxonomic scope" value="Bacteria"/>
</dbReference>
<organism evidence="1 3">
    <name type="scientific">Rubrobacter radiotolerans</name>
    <name type="common">Arthrobacter radiotolerans</name>
    <dbReference type="NCBI Taxonomy" id="42256"/>
    <lineage>
        <taxon>Bacteria</taxon>
        <taxon>Bacillati</taxon>
        <taxon>Actinomycetota</taxon>
        <taxon>Rubrobacteria</taxon>
        <taxon>Rubrobacterales</taxon>
        <taxon>Rubrobacteraceae</taxon>
        <taxon>Rubrobacter</taxon>
    </lineage>
</organism>
<protein>
    <submittedName>
        <fullName evidence="1">Plasmid maintenance system killer protein</fullName>
    </submittedName>
    <submittedName>
        <fullName evidence="2">Type II toxin-antitoxin system RelE/ParE family toxin</fullName>
    </submittedName>
</protein>